<dbReference type="RefSeq" id="WP_135672715.1">
    <property type="nucleotide sequence ID" value="NZ_RQGN01000110.1"/>
</dbReference>
<sequence>MEATDSIRQSSTIPLLEEMERKYKSIPMEAIVKQDILRQGIHFLKEAFEVSGEYKTKDYFIFSFDHIPLSELGEGADVKAPEEIKVSGGHFGLLPTVISTRNNPNSPYKVKKSPDGKPSLYLGETFLGNVEFPPLPAWYRHKTKNGKLPGEIAPVIEWGYLIYLTVFRNCQYFGKEEECAYCDINHNYRQQKNAGRPYTGVKDIEDILEVLSWIDAEDDIAKVYTITGGSVITSLKKKNEIDFYLDYAQAIESKFPGRWMGKIVSQAWEIEDCKKFKDAGIQVYHPNYEVWDKNLFQKICPGKEAYIGRDNWIRRVVDSAEVFGPSYVIPNFVGGVELSKPHGFATVAEAIQSTGEGLDFFMSKGIMPRFTAWCPEPYTTLGTQAGPPLEYFCELLTVWKATFEKYNLPVPPGYGEPGPGKAVFSVSAFMDVIGYQGRN</sequence>
<dbReference type="OrthoDB" id="5391057at2"/>
<dbReference type="InterPro" id="IPR058240">
    <property type="entry name" value="rSAM_sf"/>
</dbReference>
<organism evidence="1 2">
    <name type="scientific">Leptospira barantonii</name>
    <dbReference type="NCBI Taxonomy" id="2023184"/>
    <lineage>
        <taxon>Bacteria</taxon>
        <taxon>Pseudomonadati</taxon>
        <taxon>Spirochaetota</taxon>
        <taxon>Spirochaetia</taxon>
        <taxon>Leptospirales</taxon>
        <taxon>Leptospiraceae</taxon>
        <taxon>Leptospira</taxon>
    </lineage>
</organism>
<dbReference type="Gene3D" id="3.20.20.70">
    <property type="entry name" value="Aldolase class I"/>
    <property type="match status" value="1"/>
</dbReference>
<dbReference type="EMBL" id="RQGN01000110">
    <property type="protein sequence ID" value="TGL91065.1"/>
    <property type="molecule type" value="Genomic_DNA"/>
</dbReference>
<dbReference type="NCBIfam" id="NF045502">
    <property type="entry name" value="variant_rSAM"/>
    <property type="match status" value="1"/>
</dbReference>
<proteinExistence type="predicted"/>
<comment type="caution">
    <text evidence="1">The sequence shown here is derived from an EMBL/GenBank/DDBJ whole genome shotgun (WGS) entry which is preliminary data.</text>
</comment>
<reference evidence="1 2" key="1">
    <citation type="journal article" date="2019" name="PLoS Negl. Trop. Dis.">
        <title>Revisiting the worldwide diversity of Leptospira species in the environment.</title>
        <authorList>
            <person name="Vincent A.T."/>
            <person name="Schiettekatte O."/>
            <person name="Bourhy P."/>
            <person name="Veyrier F.J."/>
            <person name="Picardeau M."/>
        </authorList>
    </citation>
    <scope>NUCLEOTIDE SEQUENCE [LARGE SCALE GENOMIC DNA]</scope>
    <source>
        <strain evidence="1 2">201702444</strain>
    </source>
</reference>
<dbReference type="AlphaFoldDB" id="A0A5F2AXF2"/>
<evidence type="ECO:0000313" key="2">
    <source>
        <dbReference type="Proteomes" id="UP000298429"/>
    </source>
</evidence>
<accession>A0A5F2AXF2</accession>
<protein>
    <submittedName>
        <fullName evidence="1">Radical SAM protein</fullName>
    </submittedName>
</protein>
<dbReference type="Proteomes" id="UP000298429">
    <property type="component" value="Unassembled WGS sequence"/>
</dbReference>
<dbReference type="InterPro" id="IPR013785">
    <property type="entry name" value="Aldolase_TIM"/>
</dbReference>
<dbReference type="SUPFAM" id="SSF102114">
    <property type="entry name" value="Radical SAM enzymes"/>
    <property type="match status" value="1"/>
</dbReference>
<gene>
    <name evidence="1" type="ORF">EHQ76_20870</name>
</gene>
<evidence type="ECO:0000313" key="1">
    <source>
        <dbReference type="EMBL" id="TGL91065.1"/>
    </source>
</evidence>
<name>A0A5F2AXF2_9LEPT</name>